<sequence length="99" mass="11134">MSNVRSDASFSMVRGEFSPRKINREPCGIAVSKVCLQTYSARTEHCSLPVCGAVWIESVVLYKLCVSGLLVDLYKLVVRFRRRVGFQSLLPRKVFSHGP</sequence>
<proteinExistence type="predicted"/>
<evidence type="ECO:0000313" key="2">
    <source>
        <dbReference type="Proteomes" id="UP000032360"/>
    </source>
</evidence>
<name>A0A0D8HM79_9ACTN</name>
<comment type="caution">
    <text evidence="1">The sequence shown here is derived from an EMBL/GenBank/DDBJ whole genome shotgun (WGS) entry which is preliminary data.</text>
</comment>
<dbReference type="AlphaFoldDB" id="A0A0D8HM79"/>
<protein>
    <submittedName>
        <fullName evidence="1">Uncharacterized protein</fullName>
    </submittedName>
</protein>
<organism evidence="1 2">
    <name type="scientific">Acidithrix ferrooxidans</name>
    <dbReference type="NCBI Taxonomy" id="1280514"/>
    <lineage>
        <taxon>Bacteria</taxon>
        <taxon>Bacillati</taxon>
        <taxon>Actinomycetota</taxon>
        <taxon>Acidimicrobiia</taxon>
        <taxon>Acidimicrobiales</taxon>
        <taxon>Acidimicrobiaceae</taxon>
        <taxon>Acidithrix</taxon>
    </lineage>
</organism>
<dbReference type="EMBL" id="JXYS01000023">
    <property type="protein sequence ID" value="KJF18191.1"/>
    <property type="molecule type" value="Genomic_DNA"/>
</dbReference>
<accession>A0A0D8HM79</accession>
<keyword evidence="2" id="KW-1185">Reference proteome</keyword>
<evidence type="ECO:0000313" key="1">
    <source>
        <dbReference type="EMBL" id="KJF18191.1"/>
    </source>
</evidence>
<reference evidence="1 2" key="1">
    <citation type="submission" date="2015-01" db="EMBL/GenBank/DDBJ databases">
        <title>Draft genome of the acidophilic iron oxidizer Acidithrix ferrooxidans strain Py-F3.</title>
        <authorList>
            <person name="Poehlein A."/>
            <person name="Eisen S."/>
            <person name="Schloemann M."/>
            <person name="Johnson B.D."/>
            <person name="Daniel R."/>
            <person name="Muehling M."/>
        </authorList>
    </citation>
    <scope>NUCLEOTIDE SEQUENCE [LARGE SCALE GENOMIC DNA]</scope>
    <source>
        <strain evidence="1 2">Py-F3</strain>
    </source>
</reference>
<gene>
    <name evidence="1" type="ORF">AXFE_09370</name>
</gene>
<dbReference type="Proteomes" id="UP000032360">
    <property type="component" value="Unassembled WGS sequence"/>
</dbReference>